<comment type="caution">
    <text evidence="1">The sequence shown here is derived from an EMBL/GenBank/DDBJ whole genome shotgun (WGS) entry which is preliminary data.</text>
</comment>
<dbReference type="Proteomes" id="UP001497535">
    <property type="component" value="Unassembled WGS sequence"/>
</dbReference>
<name>A0ACB0YCQ7_MELEN</name>
<dbReference type="EMBL" id="CAVMJV010000010">
    <property type="protein sequence ID" value="CAK5041201.1"/>
    <property type="molecule type" value="Genomic_DNA"/>
</dbReference>
<evidence type="ECO:0000313" key="1">
    <source>
        <dbReference type="EMBL" id="CAK5041201.1"/>
    </source>
</evidence>
<evidence type="ECO:0000313" key="2">
    <source>
        <dbReference type="Proteomes" id="UP001497535"/>
    </source>
</evidence>
<proteinExistence type="predicted"/>
<sequence>MMEVRTRRSAGVTGGPLNPAMISLLPLQRLKEELQNSGLDVRGNKDDLAMRLEDHVRLAEGGRQLYDPSPFSASRVESESPKKNKRGYKRKVDDRQPDDDIIDIENTEQLQPDIQILTNPVSVAAPPLKFNWAKEKPSIATVLSLFPKAPEPPIFHEEMSHVVTALKANEQPSPNLASTPSVNNTSIIAESPVMEKLTVNNAKASKIKESINQNGENQERLTLKVKRIHLENKEKSKNLSKSPSVTSAEHSKVHILPRKESKEVPHKKISSTTPKTTLRKISTGFDASDISSSISNSSSPKIESSLNKNKLQNRPAFSKEKSVEEKLNLSSSQQKKQKLIKEQRQNSQQKRPEQIEKRRATLASGEDASTKLKSTPKTTKESTQKKVANQSPGFDILDSILDKQEQLLARKTATLGMGKSVAELTNENSSDDEEVNELLELELKKRKQRMDRASGLSAGTTTGNIQISQTSLSTSVNYSETSRHQTINKSPISTGLFLYFSDFLLYFSETSPRPVSFKRPHFPFPSPPPPPPKKVQSSPKP</sequence>
<protein>
    <submittedName>
        <fullName evidence="1">Uncharacterized protein</fullName>
    </submittedName>
</protein>
<gene>
    <name evidence="1" type="ORF">MENTE1834_LOCUS10447</name>
</gene>
<keyword evidence="2" id="KW-1185">Reference proteome</keyword>
<reference evidence="1" key="1">
    <citation type="submission" date="2023-11" db="EMBL/GenBank/DDBJ databases">
        <authorList>
            <person name="Poullet M."/>
        </authorList>
    </citation>
    <scope>NUCLEOTIDE SEQUENCE</scope>
    <source>
        <strain evidence="1">E1834</strain>
    </source>
</reference>
<accession>A0ACB0YCQ7</accession>
<organism evidence="1 2">
    <name type="scientific">Meloidogyne enterolobii</name>
    <name type="common">Root-knot nematode worm</name>
    <name type="synonym">Meloidogyne mayaguensis</name>
    <dbReference type="NCBI Taxonomy" id="390850"/>
    <lineage>
        <taxon>Eukaryota</taxon>
        <taxon>Metazoa</taxon>
        <taxon>Ecdysozoa</taxon>
        <taxon>Nematoda</taxon>
        <taxon>Chromadorea</taxon>
        <taxon>Rhabditida</taxon>
        <taxon>Tylenchina</taxon>
        <taxon>Tylenchomorpha</taxon>
        <taxon>Tylenchoidea</taxon>
        <taxon>Meloidogynidae</taxon>
        <taxon>Meloidogyninae</taxon>
        <taxon>Meloidogyne</taxon>
    </lineage>
</organism>